<dbReference type="Proteomes" id="UP000050277">
    <property type="component" value="Unassembled WGS sequence"/>
</dbReference>
<evidence type="ECO:0000313" key="2">
    <source>
        <dbReference type="EMBL" id="KPL85750.1"/>
    </source>
</evidence>
<proteinExistence type="predicted"/>
<comment type="caution">
    <text evidence="2">The sequence shown here is derived from an EMBL/GenBank/DDBJ whole genome shotgun (WGS) entry which is preliminary data.</text>
</comment>
<keyword evidence="3" id="KW-1185">Reference proteome</keyword>
<sequence length="133" mass="14841">MKHHWHRLTTKQAWLPIVGSLVGLILTHGIALACIVYCAVIQSDTALIAHHGHHHHQQPIQLIVDDFQHLQPAPFSSGVLEQGHEVPLALATMLLVLVSMRIARWVYHALGMLGRSWIERPLAPPPRYLGCNA</sequence>
<organism evidence="2 3">
    <name type="scientific">Herpetosiphon geysericola</name>
    <dbReference type="NCBI Taxonomy" id="70996"/>
    <lineage>
        <taxon>Bacteria</taxon>
        <taxon>Bacillati</taxon>
        <taxon>Chloroflexota</taxon>
        <taxon>Chloroflexia</taxon>
        <taxon>Herpetosiphonales</taxon>
        <taxon>Herpetosiphonaceae</taxon>
        <taxon>Herpetosiphon</taxon>
    </lineage>
</organism>
<dbReference type="AlphaFoldDB" id="A0A0P6XPJ3"/>
<dbReference type="OrthoDB" id="9829716at2"/>
<feature type="transmembrane region" description="Helical" evidence="1">
    <location>
        <begin position="86"/>
        <end position="107"/>
    </location>
</feature>
<dbReference type="EMBL" id="LGKP01000023">
    <property type="protein sequence ID" value="KPL85750.1"/>
    <property type="molecule type" value="Genomic_DNA"/>
</dbReference>
<gene>
    <name evidence="2" type="ORF">SE18_15570</name>
</gene>
<keyword evidence="1" id="KW-1133">Transmembrane helix</keyword>
<protein>
    <submittedName>
        <fullName evidence="2">Uncharacterized protein</fullName>
    </submittedName>
</protein>
<evidence type="ECO:0000256" key="1">
    <source>
        <dbReference type="SAM" id="Phobius"/>
    </source>
</evidence>
<feature type="transmembrane region" description="Helical" evidence="1">
    <location>
        <begin position="21"/>
        <end position="42"/>
    </location>
</feature>
<accession>A0A0P6XPJ3</accession>
<keyword evidence="1" id="KW-0472">Membrane</keyword>
<evidence type="ECO:0000313" key="3">
    <source>
        <dbReference type="Proteomes" id="UP000050277"/>
    </source>
</evidence>
<name>A0A0P6XPJ3_9CHLR</name>
<reference evidence="2 3" key="1">
    <citation type="submission" date="2015-07" db="EMBL/GenBank/DDBJ databases">
        <title>Whole genome sequence of Herpetosiphon geysericola DSM 7119.</title>
        <authorList>
            <person name="Hemp J."/>
            <person name="Ward L.M."/>
            <person name="Pace L.A."/>
            <person name="Fischer W.W."/>
        </authorList>
    </citation>
    <scope>NUCLEOTIDE SEQUENCE [LARGE SCALE GENOMIC DNA]</scope>
    <source>
        <strain evidence="2 3">DSM 7119</strain>
    </source>
</reference>
<keyword evidence="1" id="KW-0812">Transmembrane</keyword>
<dbReference type="STRING" id="70996.SE18_15570"/>
<dbReference type="RefSeq" id="WP_054535390.1">
    <property type="nucleotide sequence ID" value="NZ_LGKP01000023.1"/>
</dbReference>
<dbReference type="PROSITE" id="PS51257">
    <property type="entry name" value="PROKAR_LIPOPROTEIN"/>
    <property type="match status" value="1"/>
</dbReference>